<dbReference type="PANTHER" id="PTHR31672">
    <property type="entry name" value="BNACNNG10540D PROTEIN"/>
    <property type="match status" value="1"/>
</dbReference>
<protein>
    <recommendedName>
        <fullName evidence="1">F-box domain-containing protein</fullName>
    </recommendedName>
</protein>
<dbReference type="AlphaFoldDB" id="A0A8S9JTU3"/>
<dbReference type="InterPro" id="IPR036047">
    <property type="entry name" value="F-box-like_dom_sf"/>
</dbReference>
<dbReference type="InterPro" id="IPR001810">
    <property type="entry name" value="F-box_dom"/>
</dbReference>
<evidence type="ECO:0000313" key="2">
    <source>
        <dbReference type="EMBL" id="KAF2585182.1"/>
    </source>
</evidence>
<dbReference type="Pfam" id="PF00646">
    <property type="entry name" value="F-box"/>
    <property type="match status" value="2"/>
</dbReference>
<feature type="domain" description="F-box" evidence="1">
    <location>
        <begin position="8"/>
        <end position="49"/>
    </location>
</feature>
<feature type="domain" description="F-box" evidence="1">
    <location>
        <begin position="299"/>
        <end position="340"/>
    </location>
</feature>
<dbReference type="NCBIfam" id="TIGR01640">
    <property type="entry name" value="F_box_assoc_1"/>
    <property type="match status" value="2"/>
</dbReference>
<proteinExistence type="predicted"/>
<dbReference type="InterPro" id="IPR017451">
    <property type="entry name" value="F-box-assoc_interact_dom"/>
</dbReference>
<dbReference type="InterPro" id="IPR006527">
    <property type="entry name" value="F-box-assoc_dom_typ1"/>
</dbReference>
<gene>
    <name evidence="2" type="ORF">F2Q70_00034583</name>
</gene>
<dbReference type="Pfam" id="PF07734">
    <property type="entry name" value="FBA_1"/>
    <property type="match status" value="2"/>
</dbReference>
<evidence type="ECO:0000259" key="1">
    <source>
        <dbReference type="SMART" id="SM00256"/>
    </source>
</evidence>
<dbReference type="SMART" id="SM00256">
    <property type="entry name" value="FBOX"/>
    <property type="match status" value="2"/>
</dbReference>
<dbReference type="PANTHER" id="PTHR31672:SF13">
    <property type="entry name" value="F-BOX PROTEIN CPR30-LIKE"/>
    <property type="match status" value="1"/>
</dbReference>
<comment type="caution">
    <text evidence="2">The sequence shown here is derived from an EMBL/GenBank/DDBJ whole genome shotgun (WGS) entry which is preliminary data.</text>
</comment>
<dbReference type="SUPFAM" id="SSF81383">
    <property type="entry name" value="F-box domain"/>
    <property type="match status" value="2"/>
</dbReference>
<dbReference type="InterPro" id="IPR050796">
    <property type="entry name" value="SCF_F-box_component"/>
</dbReference>
<accession>A0A8S9JTU3</accession>
<sequence length="708" mass="82277">MMTTMNDLPHDLTGEKILTKVSITSLIAVRCTCKLWNALSKEFIVGRETSRQHREFLGFMMASNKIYPFRFDIQGIRKHNSLVDPSMKQRRGWLPVRRYRRPAGSARRAWAWVLSLGGGPPVQYDSFWTKFRWLLCFDYTMERYGQRLPIPYNINKYDVSLSTVREENLAALYFDLSLLLTLEIWVTNKIEHNAVTWSKFFKVDMMMMNRLRGIMFGLHADICFADEENKVAVVITNSRSRSCNQPKASIIGEDGYFKSIKIRERNLNLPIELRADSLIHIVSFPVTVKLIKMTMCDDLPHDLIREKILTNVPITSLRAVRCTCKLWNALSKEFILGNETSRQHHEFQGFMMISNKICPFRVDIQGIISNHNNLVDPSTKKLDLLDQVEVSRVIHCDGLLLCVTNDNSKLLVWNPYLAQTRWIRPRICYGKSDMYAIGYDNNSKVRNYKILRLSTSHYYGLGIELEIYDFSSDLWSFLGVFPDYKINSYHSLVNLAGSTYLLARVIRRTTRKKRNHYEYLASWENCLLCFDYTSERFGQHMPPPFSSYYYYTDTVALSTVREDKLAAHCYGFYQSFVTLEVWVTNKIEANAVSWSKFLKVDMGSMVPVRDFLCNWKADLVFVDEENKVAVIIHESRNYSTKLQLTAYIIREDGYFRSMNIGEVNLNFSRKCEVQHVFSPYHPSLVQINRRSYGGDGCANGHSEPLGRV</sequence>
<name>A0A8S9JTU3_BRACR</name>
<reference evidence="2" key="1">
    <citation type="submission" date="2019-12" db="EMBL/GenBank/DDBJ databases">
        <title>Genome sequencing and annotation of Brassica cretica.</title>
        <authorList>
            <person name="Studholme D.J."/>
            <person name="Sarris P.F."/>
        </authorList>
    </citation>
    <scope>NUCLEOTIDE SEQUENCE</scope>
    <source>
        <strain evidence="2">PFS-102/07</strain>
        <tissue evidence="2">Leaf</tissue>
    </source>
</reference>
<dbReference type="EMBL" id="QGKY02000246">
    <property type="protein sequence ID" value="KAF2585182.1"/>
    <property type="molecule type" value="Genomic_DNA"/>
</dbReference>
<organism evidence="2">
    <name type="scientific">Brassica cretica</name>
    <name type="common">Mustard</name>
    <dbReference type="NCBI Taxonomy" id="69181"/>
    <lineage>
        <taxon>Eukaryota</taxon>
        <taxon>Viridiplantae</taxon>
        <taxon>Streptophyta</taxon>
        <taxon>Embryophyta</taxon>
        <taxon>Tracheophyta</taxon>
        <taxon>Spermatophyta</taxon>
        <taxon>Magnoliopsida</taxon>
        <taxon>eudicotyledons</taxon>
        <taxon>Gunneridae</taxon>
        <taxon>Pentapetalae</taxon>
        <taxon>rosids</taxon>
        <taxon>malvids</taxon>
        <taxon>Brassicales</taxon>
        <taxon>Brassicaceae</taxon>
        <taxon>Brassiceae</taxon>
        <taxon>Brassica</taxon>
    </lineage>
</organism>